<dbReference type="InterPro" id="IPR016181">
    <property type="entry name" value="Acyl_CoA_acyltransferase"/>
</dbReference>
<dbReference type="Gene3D" id="3.40.630.30">
    <property type="match status" value="1"/>
</dbReference>
<dbReference type="InterPro" id="IPR050832">
    <property type="entry name" value="Bact_Acetyltransf"/>
</dbReference>
<evidence type="ECO:0000256" key="1">
    <source>
        <dbReference type="ARBA" id="ARBA00022679"/>
    </source>
</evidence>
<evidence type="ECO:0000259" key="3">
    <source>
        <dbReference type="PROSITE" id="PS51186"/>
    </source>
</evidence>
<dbReference type="CDD" id="cd04301">
    <property type="entry name" value="NAT_SF"/>
    <property type="match status" value="1"/>
</dbReference>
<proteinExistence type="predicted"/>
<dbReference type="Proteomes" id="UP001528040">
    <property type="component" value="Unassembled WGS sequence"/>
</dbReference>
<reference evidence="4 5" key="1">
    <citation type="submission" date="2023-01" db="EMBL/GenBank/DDBJ databases">
        <authorList>
            <person name="Yoon J.-W."/>
        </authorList>
    </citation>
    <scope>NUCLEOTIDE SEQUENCE [LARGE SCALE GENOMIC DNA]</scope>
    <source>
        <strain evidence="4 5">KMU-50</strain>
    </source>
</reference>
<dbReference type="PANTHER" id="PTHR43877:SF2">
    <property type="entry name" value="AMINOALKYLPHOSPHONATE N-ACETYLTRANSFERASE-RELATED"/>
    <property type="match status" value="1"/>
</dbReference>
<evidence type="ECO:0000313" key="5">
    <source>
        <dbReference type="Proteomes" id="UP001528040"/>
    </source>
</evidence>
<keyword evidence="5" id="KW-1185">Reference proteome</keyword>
<accession>A0ABT4W6D9</accession>
<organism evidence="4 5">
    <name type="scientific">Aliiroseovarius salicola</name>
    <dbReference type="NCBI Taxonomy" id="3009082"/>
    <lineage>
        <taxon>Bacteria</taxon>
        <taxon>Pseudomonadati</taxon>
        <taxon>Pseudomonadota</taxon>
        <taxon>Alphaproteobacteria</taxon>
        <taxon>Rhodobacterales</taxon>
        <taxon>Paracoccaceae</taxon>
        <taxon>Aliiroseovarius</taxon>
    </lineage>
</organism>
<evidence type="ECO:0000313" key="4">
    <source>
        <dbReference type="EMBL" id="MDA5095432.1"/>
    </source>
</evidence>
<sequence length="151" mass="16963">MTPRLASAEDANWIIALIRRVFAEHDGRIDPPSSMHRMTVADVQAQMTDGEIWVIGQEACLFLTPQEEALYLSKLTVAPEARGKGYARLLVRQADCHAQALGKPRLRLQTRVELTDNHAIFRAFGFEQVGSTRHSGFDRTTSLTFERPVKS</sequence>
<dbReference type="SUPFAM" id="SSF55729">
    <property type="entry name" value="Acyl-CoA N-acyltransferases (Nat)"/>
    <property type="match status" value="1"/>
</dbReference>
<keyword evidence="2" id="KW-0012">Acyltransferase</keyword>
<protein>
    <submittedName>
        <fullName evidence="4">GNAT family N-acetyltransferase</fullName>
    </submittedName>
</protein>
<dbReference type="EMBL" id="JAQIIO010000010">
    <property type="protein sequence ID" value="MDA5095432.1"/>
    <property type="molecule type" value="Genomic_DNA"/>
</dbReference>
<keyword evidence="1" id="KW-0808">Transferase</keyword>
<name>A0ABT4W6D9_9RHOB</name>
<gene>
    <name evidence="4" type="ORF">O2N63_15190</name>
</gene>
<comment type="caution">
    <text evidence="4">The sequence shown here is derived from an EMBL/GenBank/DDBJ whole genome shotgun (WGS) entry which is preliminary data.</text>
</comment>
<dbReference type="InterPro" id="IPR000182">
    <property type="entry name" value="GNAT_dom"/>
</dbReference>
<dbReference type="RefSeq" id="WP_271055138.1">
    <property type="nucleotide sequence ID" value="NZ_JAQIIO010000010.1"/>
</dbReference>
<dbReference type="Pfam" id="PF13508">
    <property type="entry name" value="Acetyltransf_7"/>
    <property type="match status" value="1"/>
</dbReference>
<evidence type="ECO:0000256" key="2">
    <source>
        <dbReference type="ARBA" id="ARBA00023315"/>
    </source>
</evidence>
<dbReference type="PANTHER" id="PTHR43877">
    <property type="entry name" value="AMINOALKYLPHOSPHONATE N-ACETYLTRANSFERASE-RELATED-RELATED"/>
    <property type="match status" value="1"/>
</dbReference>
<feature type="domain" description="N-acetyltransferase" evidence="3">
    <location>
        <begin position="1"/>
        <end position="150"/>
    </location>
</feature>
<dbReference type="PROSITE" id="PS51186">
    <property type="entry name" value="GNAT"/>
    <property type="match status" value="1"/>
</dbReference>